<gene>
    <name evidence="4" type="primary">ATP10D_1</name>
    <name evidence="4" type="ORF">GWK47_015653</name>
</gene>
<evidence type="ECO:0000313" key="4">
    <source>
        <dbReference type="EMBL" id="KAG0713692.1"/>
    </source>
</evidence>
<dbReference type="Pfam" id="PF16209">
    <property type="entry name" value="PhoLip_ATPase_N"/>
    <property type="match status" value="1"/>
</dbReference>
<keyword evidence="2" id="KW-0812">Transmembrane</keyword>
<feature type="region of interest" description="Disordered" evidence="1">
    <location>
        <begin position="126"/>
        <end position="166"/>
    </location>
</feature>
<sequence>MKLCYEGVSKASVEVYFVGGGGGAAGGVIIGEAAKAEPQRVEMSEAHGGGGTRSHARSASHGGIMLTRDAGGGHGGTLPTAPAAAAAAAAMGGGAGPGRGHQRTFSHGYLVEGGRGHRRMASKTEFILPAGHEERERERASSGGGSGLKKRSSGKGHTRQASCTDSVYTIRQNKKTSLLRRLMFWKKRAEEGRTRLVVPNHVVAPEAMPPNDAFPDNAICTTKYTFLSFLPKNLFEQFHRFANLYFLFIVLLNFVPAVNAFGKEVAMLPLIFVLGITAIKDAFEDRRRYKSDLRVNNATCRVYTR</sequence>
<accession>A0A8J4XS92</accession>
<feature type="compositionally biased region" description="Basic residues" evidence="1">
    <location>
        <begin position="148"/>
        <end position="158"/>
    </location>
</feature>
<proteinExistence type="predicted"/>
<dbReference type="AlphaFoldDB" id="A0A8J4XS92"/>
<feature type="domain" description="P-type ATPase N-terminal" evidence="3">
    <location>
        <begin position="212"/>
        <end position="265"/>
    </location>
</feature>
<keyword evidence="2" id="KW-1133">Transmembrane helix</keyword>
<comment type="caution">
    <text evidence="4">The sequence shown here is derived from an EMBL/GenBank/DDBJ whole genome shotgun (WGS) entry which is preliminary data.</text>
</comment>
<dbReference type="SUPFAM" id="SSF81665">
    <property type="entry name" value="Calcium ATPase, transmembrane domain M"/>
    <property type="match status" value="1"/>
</dbReference>
<evidence type="ECO:0000259" key="3">
    <source>
        <dbReference type="Pfam" id="PF16209"/>
    </source>
</evidence>
<evidence type="ECO:0000313" key="5">
    <source>
        <dbReference type="Proteomes" id="UP000770661"/>
    </source>
</evidence>
<dbReference type="PANTHER" id="PTHR24092:SF218">
    <property type="entry name" value="PHOSPHOLIPID-TRANSPORTING ATPASE"/>
    <property type="match status" value="1"/>
</dbReference>
<organism evidence="4 5">
    <name type="scientific">Chionoecetes opilio</name>
    <name type="common">Atlantic snow crab</name>
    <name type="synonym">Cancer opilio</name>
    <dbReference type="NCBI Taxonomy" id="41210"/>
    <lineage>
        <taxon>Eukaryota</taxon>
        <taxon>Metazoa</taxon>
        <taxon>Ecdysozoa</taxon>
        <taxon>Arthropoda</taxon>
        <taxon>Crustacea</taxon>
        <taxon>Multicrustacea</taxon>
        <taxon>Malacostraca</taxon>
        <taxon>Eumalacostraca</taxon>
        <taxon>Eucarida</taxon>
        <taxon>Decapoda</taxon>
        <taxon>Pleocyemata</taxon>
        <taxon>Brachyura</taxon>
        <taxon>Eubrachyura</taxon>
        <taxon>Majoidea</taxon>
        <taxon>Majidae</taxon>
        <taxon>Chionoecetes</taxon>
    </lineage>
</organism>
<feature type="region of interest" description="Disordered" evidence="1">
    <location>
        <begin position="39"/>
        <end position="78"/>
    </location>
</feature>
<dbReference type="InterPro" id="IPR032631">
    <property type="entry name" value="P-type_ATPase_N"/>
</dbReference>
<keyword evidence="5" id="KW-1185">Reference proteome</keyword>
<keyword evidence="2" id="KW-0472">Membrane</keyword>
<protein>
    <submittedName>
        <fullName evidence="4">Putative phospholipid-transporting ATPase VD</fullName>
    </submittedName>
</protein>
<reference evidence="4" key="1">
    <citation type="submission" date="2020-07" db="EMBL/GenBank/DDBJ databases">
        <title>The High-quality genome of the commercially important snow crab, Chionoecetes opilio.</title>
        <authorList>
            <person name="Jeong J.-H."/>
            <person name="Ryu S."/>
        </authorList>
    </citation>
    <scope>NUCLEOTIDE SEQUENCE</scope>
    <source>
        <strain evidence="4">MADBK_172401_WGS</strain>
        <tissue evidence="4">Digestive gland</tissue>
    </source>
</reference>
<dbReference type="GO" id="GO:0045332">
    <property type="term" value="P:phospholipid translocation"/>
    <property type="evidence" value="ECO:0007669"/>
    <property type="project" value="TreeGrafter"/>
</dbReference>
<feature type="transmembrane region" description="Helical" evidence="2">
    <location>
        <begin position="241"/>
        <end position="259"/>
    </location>
</feature>
<dbReference type="EMBL" id="JACEEZ010021207">
    <property type="protein sequence ID" value="KAG0713692.1"/>
    <property type="molecule type" value="Genomic_DNA"/>
</dbReference>
<dbReference type="InterPro" id="IPR023298">
    <property type="entry name" value="ATPase_P-typ_TM_dom_sf"/>
</dbReference>
<dbReference type="PANTHER" id="PTHR24092">
    <property type="entry name" value="PROBABLE PHOSPHOLIPID-TRANSPORTING ATPASE"/>
    <property type="match status" value="1"/>
</dbReference>
<dbReference type="GO" id="GO:0005886">
    <property type="term" value="C:plasma membrane"/>
    <property type="evidence" value="ECO:0007669"/>
    <property type="project" value="TreeGrafter"/>
</dbReference>
<feature type="transmembrane region" description="Helical" evidence="2">
    <location>
        <begin position="265"/>
        <end position="283"/>
    </location>
</feature>
<feature type="compositionally biased region" description="Basic and acidic residues" evidence="1">
    <location>
        <begin position="131"/>
        <end position="140"/>
    </location>
</feature>
<dbReference type="GO" id="GO:0140326">
    <property type="term" value="F:ATPase-coupled intramembrane lipid transporter activity"/>
    <property type="evidence" value="ECO:0007669"/>
    <property type="project" value="TreeGrafter"/>
</dbReference>
<evidence type="ECO:0000256" key="2">
    <source>
        <dbReference type="SAM" id="Phobius"/>
    </source>
</evidence>
<name>A0A8J4XS92_CHIOP</name>
<evidence type="ECO:0000256" key="1">
    <source>
        <dbReference type="SAM" id="MobiDB-lite"/>
    </source>
</evidence>
<dbReference type="Proteomes" id="UP000770661">
    <property type="component" value="Unassembled WGS sequence"/>
</dbReference>
<dbReference type="OrthoDB" id="377733at2759"/>